<dbReference type="EMBL" id="HG994365">
    <property type="protein sequence ID" value="CAF2071205.1"/>
    <property type="molecule type" value="Genomic_DNA"/>
</dbReference>
<proteinExistence type="predicted"/>
<sequence length="66" mass="7340">MYLIKQYVTNTQLLKNKHSTNGSESSSPLLLILHQCRSQISVAYSDTRQKRVFGDTSCCCSSSPGK</sequence>
<dbReference type="AlphaFoldDB" id="A0A816R6V5"/>
<organism evidence="1">
    <name type="scientific">Brassica napus</name>
    <name type="common">Rape</name>
    <dbReference type="NCBI Taxonomy" id="3708"/>
    <lineage>
        <taxon>Eukaryota</taxon>
        <taxon>Viridiplantae</taxon>
        <taxon>Streptophyta</taxon>
        <taxon>Embryophyta</taxon>
        <taxon>Tracheophyta</taxon>
        <taxon>Spermatophyta</taxon>
        <taxon>Magnoliopsida</taxon>
        <taxon>eudicotyledons</taxon>
        <taxon>Gunneridae</taxon>
        <taxon>Pentapetalae</taxon>
        <taxon>rosids</taxon>
        <taxon>malvids</taxon>
        <taxon>Brassicales</taxon>
        <taxon>Brassicaceae</taxon>
        <taxon>Brassiceae</taxon>
        <taxon>Brassica</taxon>
    </lineage>
</organism>
<reference evidence="1" key="1">
    <citation type="submission" date="2021-01" db="EMBL/GenBank/DDBJ databases">
        <authorList>
            <consortium name="Genoscope - CEA"/>
            <person name="William W."/>
        </authorList>
    </citation>
    <scope>NUCLEOTIDE SEQUENCE</scope>
</reference>
<gene>
    <name evidence="1" type="ORF">DARMORV10_C01P18950.1</name>
</gene>
<dbReference type="Proteomes" id="UP001295469">
    <property type="component" value="Chromosome C01"/>
</dbReference>
<evidence type="ECO:0000313" key="1">
    <source>
        <dbReference type="EMBL" id="CAF2071205.1"/>
    </source>
</evidence>
<accession>A0A816R6V5</accession>
<protein>
    <submittedName>
        <fullName evidence="1">(rape) hypothetical protein</fullName>
    </submittedName>
</protein>
<name>A0A816R6V5_BRANA</name>